<comment type="caution">
    <text evidence="3">The sequence shown here is derived from an EMBL/GenBank/DDBJ whole genome shotgun (WGS) entry which is preliminary data.</text>
</comment>
<dbReference type="InterPro" id="IPR032830">
    <property type="entry name" value="XPB/Ssl2_N"/>
</dbReference>
<evidence type="ECO:0000256" key="1">
    <source>
        <dbReference type="SAM" id="Coils"/>
    </source>
</evidence>
<sequence length="656" mass="76733">MTEENPLFTELYRLDAASLKRLLKIWNIQKPGRDKKSQIQQLIDTMSDEFYVRGILEKLSPVQVGIYTAILSTKDRVMTLGEIARKFTLQPASAEMEMGVLKRYFLVYQRKNRERLTNTLDRYYAYRESSDHVRVETNDKGQKFRQSLVKSLRGRKDLPAEWKKAANALNTKAGIQEQLKKLVDELGDLEQEILLRAYNQGGILEISPAREFIEEERGKWIDIVRKMDAAGLLLDDYYVDERFVRLLVMPIEVFEYLTEFPLILKPKKGIKRSQEKVIGNDLDFFINIKKQIVYITRKGLNLAKSGKIKQTDLRETENRLLRPDIALFLEKSQIYQIELLLPVMRLLDIVRTKRDDVVLRNDFDAVLQSDPLKLMKQVMAEVRKSRERVTRYEEVFESVYVPFFQPAVFDETVKLIGEMGRCLYTTVMAIMIRDHVVLDKDFRIQNFPDRLNEYRKELTSALFFLQLFGLIRAHYPDRWIEISSLGEHFFKHKPLKEDDEKGGIIINPDLSIIAIPEKLSLHGLYLLKAFCEVKSFENVYNFQLTRESFQEGILLKAKKEEFLDFLKKTSRNDLPQNLSYSVEEWTNNFPLVTITDECVVLQTEDPNHMDLLLGQIGAKKVVLQQISPTTILIDPDRIYEVVEQVERLNLIVKLVR</sequence>
<dbReference type="GO" id="GO:0004386">
    <property type="term" value="F:helicase activity"/>
    <property type="evidence" value="ECO:0007669"/>
    <property type="project" value="UniProtKB-KW"/>
</dbReference>
<feature type="domain" description="Helicase XPB/Ssl2 N-terminal" evidence="2">
    <location>
        <begin position="504"/>
        <end position="626"/>
    </location>
</feature>
<name>A0A833M0W9_9LEPT</name>
<keyword evidence="3" id="KW-0347">Helicase</keyword>
<keyword evidence="3" id="KW-0378">Hydrolase</keyword>
<protein>
    <submittedName>
        <fullName evidence="3">Helicase</fullName>
    </submittedName>
</protein>
<dbReference type="AlphaFoldDB" id="A0A833M0W9"/>
<dbReference type="Proteomes" id="UP000460298">
    <property type="component" value="Unassembled WGS sequence"/>
</dbReference>
<proteinExistence type="predicted"/>
<gene>
    <name evidence="3" type="ORF">F9K24_13140</name>
</gene>
<evidence type="ECO:0000313" key="4">
    <source>
        <dbReference type="Proteomes" id="UP000460298"/>
    </source>
</evidence>
<keyword evidence="3" id="KW-0547">Nucleotide-binding</keyword>
<keyword evidence="3" id="KW-0067">ATP-binding</keyword>
<organism evidence="3 4">
    <name type="scientific">Leptonema illini</name>
    <dbReference type="NCBI Taxonomy" id="183"/>
    <lineage>
        <taxon>Bacteria</taxon>
        <taxon>Pseudomonadati</taxon>
        <taxon>Spirochaetota</taxon>
        <taxon>Spirochaetia</taxon>
        <taxon>Leptospirales</taxon>
        <taxon>Leptospiraceae</taxon>
        <taxon>Leptonema</taxon>
    </lineage>
</organism>
<evidence type="ECO:0000313" key="3">
    <source>
        <dbReference type="EMBL" id="KAB2931537.1"/>
    </source>
</evidence>
<dbReference type="Pfam" id="PF13625">
    <property type="entry name" value="Helicase_C_3"/>
    <property type="match status" value="1"/>
</dbReference>
<evidence type="ECO:0000259" key="2">
    <source>
        <dbReference type="Pfam" id="PF13625"/>
    </source>
</evidence>
<reference evidence="3 4" key="1">
    <citation type="submission" date="2019-10" db="EMBL/GenBank/DDBJ databases">
        <title>Extracellular Electron Transfer in a Candidatus Methanoperedens spp. Enrichment Culture.</title>
        <authorList>
            <person name="Berger S."/>
            <person name="Rangel Shaw D."/>
            <person name="Berben T."/>
            <person name="In 'T Zandt M."/>
            <person name="Frank J."/>
            <person name="Reimann J."/>
            <person name="Jetten M.S.M."/>
            <person name="Welte C.U."/>
        </authorList>
    </citation>
    <scope>NUCLEOTIDE SEQUENCE [LARGE SCALE GENOMIC DNA]</scope>
    <source>
        <strain evidence="3">SB12</strain>
    </source>
</reference>
<dbReference type="EMBL" id="WBUI01000013">
    <property type="protein sequence ID" value="KAB2931537.1"/>
    <property type="molecule type" value="Genomic_DNA"/>
</dbReference>
<accession>A0A833M0W9</accession>
<keyword evidence="1" id="KW-0175">Coiled coil</keyword>
<feature type="coiled-coil region" evidence="1">
    <location>
        <begin position="165"/>
        <end position="192"/>
    </location>
</feature>